<reference evidence="2 3" key="1">
    <citation type="submission" date="2022-03" db="EMBL/GenBank/DDBJ databases">
        <authorList>
            <person name="Nunn A."/>
            <person name="Chopra R."/>
            <person name="Nunn A."/>
            <person name="Contreras Garrido A."/>
        </authorList>
    </citation>
    <scope>NUCLEOTIDE SEQUENCE [LARGE SCALE GENOMIC DNA]</scope>
</reference>
<keyword evidence="3" id="KW-1185">Reference proteome</keyword>
<dbReference type="AlphaFoldDB" id="A0AAU9RI81"/>
<dbReference type="Proteomes" id="UP000836841">
    <property type="component" value="Chromosome 1"/>
</dbReference>
<accession>A0AAU9RI81</accession>
<evidence type="ECO:0000256" key="1">
    <source>
        <dbReference type="SAM" id="MobiDB-lite"/>
    </source>
</evidence>
<evidence type="ECO:0000313" key="3">
    <source>
        <dbReference type="Proteomes" id="UP000836841"/>
    </source>
</evidence>
<protein>
    <submittedName>
        <fullName evidence="2">Uncharacterized protein</fullName>
    </submittedName>
</protein>
<name>A0AAU9RI81_THLAR</name>
<evidence type="ECO:0000313" key="2">
    <source>
        <dbReference type="EMBL" id="CAH2038632.1"/>
    </source>
</evidence>
<feature type="compositionally biased region" description="Low complexity" evidence="1">
    <location>
        <begin position="695"/>
        <end position="727"/>
    </location>
</feature>
<sequence>LHGSTQANIQKPVYPGMSFLVMEALISSLNFGSGTTQVLCFLKASSNASLNRLRDPSAFASAIESLGSDVLTHLDLVICHPIVSQHDPQVRCTDLDQDVPEAVGEEEIRQSRVAVEPRFGVNFAEQDEYQPREPRRHRRTIFPGIFFVVAAAAAAKRGLLVLENGGERVAVVCEENDEVHDVPRERMDSATRNRRFRGLFCNRRLEFDHHRIHGFAEFFQRFSRLRSDGSGCIVAEDLLDFGNQVQDGLVNVKRREDFLCGFSAFGHGYREDEERNLHECRLGDGDGGGENVVAEDSFSVEQSDCYSGNPQPTFDLLFQNLPFRFLHLRGRGNHATRYHPQIHNSFSISSSLATQFRRRFRIKLSFRASTCSRRCDGVGRSRRPAGDGFRIQESPIRFQNPIKLLLQMLHSCPHQFLRSSKLSGARIHQDHTLNRRLPSPRLSAAKSEEMLQEEEEESWGCGETHWRMKASAASTLSPIRDSEKPSCCGRSLEDFDKVEGFKSTIVSFVKTMGSFGVWDYYLENSLETICELVRLLLVPGATCKSLDNGVSSRVHILPCTTHDPKMRFRCSRSMYTEETDAIFITTTLKHSRESHSLAGSIHRACHRRTRWELTTISHGETIQEVVSVVLKNPDEKWNVVVVEDSVVVTVRWNAVTDREVCAIGLGEWKLATESCVCNDPRAEPPIADPAPAPRPVAVAPEPTVGKGPEPAAGKGPELASGKGPEPVVGRGPGPGIVASGKGLEPVVGRGPEPVIVVKEPEPPEAIPVPEVIPVAGPELAVGKVPEPAVGKRPGLVVGKGTNPVSSSSTRSRADET</sequence>
<dbReference type="EMBL" id="OU466857">
    <property type="protein sequence ID" value="CAH2038632.1"/>
    <property type="molecule type" value="Genomic_DNA"/>
</dbReference>
<feature type="region of interest" description="Disordered" evidence="1">
    <location>
        <begin position="784"/>
        <end position="816"/>
    </location>
</feature>
<organism evidence="2 3">
    <name type="scientific">Thlaspi arvense</name>
    <name type="common">Field penny-cress</name>
    <dbReference type="NCBI Taxonomy" id="13288"/>
    <lineage>
        <taxon>Eukaryota</taxon>
        <taxon>Viridiplantae</taxon>
        <taxon>Streptophyta</taxon>
        <taxon>Embryophyta</taxon>
        <taxon>Tracheophyta</taxon>
        <taxon>Spermatophyta</taxon>
        <taxon>Magnoliopsida</taxon>
        <taxon>eudicotyledons</taxon>
        <taxon>Gunneridae</taxon>
        <taxon>Pentapetalae</taxon>
        <taxon>rosids</taxon>
        <taxon>malvids</taxon>
        <taxon>Brassicales</taxon>
        <taxon>Brassicaceae</taxon>
        <taxon>Thlaspideae</taxon>
        <taxon>Thlaspi</taxon>
    </lineage>
</organism>
<gene>
    <name evidence="2" type="ORF">TAV2_LOCUS1447</name>
</gene>
<proteinExistence type="predicted"/>
<feature type="non-terminal residue" evidence="2">
    <location>
        <position position="1"/>
    </location>
</feature>
<feature type="region of interest" description="Disordered" evidence="1">
    <location>
        <begin position="684"/>
        <end position="727"/>
    </location>
</feature>